<dbReference type="PROSITE" id="PS51029">
    <property type="entry name" value="MADF"/>
    <property type="match status" value="1"/>
</dbReference>
<dbReference type="OrthoDB" id="6147983at2759"/>
<dbReference type="InterPro" id="IPR006578">
    <property type="entry name" value="MADF-dom"/>
</dbReference>
<proteinExistence type="predicted"/>
<accession>A0A6J2YSM6</accession>
<dbReference type="KEGG" id="soy:115890269"/>
<dbReference type="GeneID" id="115890269"/>
<evidence type="ECO:0000259" key="1">
    <source>
        <dbReference type="PROSITE" id="PS51029"/>
    </source>
</evidence>
<gene>
    <name evidence="3" type="primary">LOC115890269</name>
</gene>
<dbReference type="RefSeq" id="XP_030766312.1">
    <property type="nucleotide sequence ID" value="XM_030910452.1"/>
</dbReference>
<reference evidence="3" key="1">
    <citation type="submission" date="2025-08" db="UniProtKB">
        <authorList>
            <consortium name="RefSeq"/>
        </authorList>
    </citation>
    <scope>IDENTIFICATION</scope>
    <source>
        <tissue evidence="3">Gonads</tissue>
    </source>
</reference>
<protein>
    <submittedName>
        <fullName evidence="3">Uncharacterized protein LOC115890269</fullName>
    </submittedName>
</protein>
<evidence type="ECO:0000313" key="3">
    <source>
        <dbReference type="RefSeq" id="XP_030766312.1"/>
    </source>
</evidence>
<dbReference type="InParanoid" id="A0A6J2YSM6"/>
<keyword evidence="2" id="KW-1185">Reference proteome</keyword>
<dbReference type="Proteomes" id="UP000504635">
    <property type="component" value="Unplaced"/>
</dbReference>
<feature type="domain" description="MADF" evidence="1">
    <location>
        <begin position="18"/>
        <end position="102"/>
    </location>
</feature>
<evidence type="ECO:0000313" key="2">
    <source>
        <dbReference type="Proteomes" id="UP000504635"/>
    </source>
</evidence>
<name>A0A6J2YSM6_SITOR</name>
<dbReference type="Pfam" id="PF10545">
    <property type="entry name" value="MADF_DNA_bdg"/>
    <property type="match status" value="1"/>
</dbReference>
<sequence>MGRELQKFVDSQLKFDSELTRGVKQYEYLFNVNHELFNNKLLRSKAWESIGHKLGKTAAYCETRWVCIINRLWEELCWQQRFKSTSFWLLFPQLEFIYNNSANWPYIELEVPVE</sequence>
<organism evidence="2 3">
    <name type="scientific">Sitophilus oryzae</name>
    <name type="common">Rice weevil</name>
    <name type="synonym">Curculio oryzae</name>
    <dbReference type="NCBI Taxonomy" id="7048"/>
    <lineage>
        <taxon>Eukaryota</taxon>
        <taxon>Metazoa</taxon>
        <taxon>Ecdysozoa</taxon>
        <taxon>Arthropoda</taxon>
        <taxon>Hexapoda</taxon>
        <taxon>Insecta</taxon>
        <taxon>Pterygota</taxon>
        <taxon>Neoptera</taxon>
        <taxon>Endopterygota</taxon>
        <taxon>Coleoptera</taxon>
        <taxon>Polyphaga</taxon>
        <taxon>Cucujiformia</taxon>
        <taxon>Curculionidae</taxon>
        <taxon>Dryophthorinae</taxon>
        <taxon>Sitophilus</taxon>
    </lineage>
</organism>
<dbReference type="AlphaFoldDB" id="A0A6J2YSM6"/>